<evidence type="ECO:0000256" key="1">
    <source>
        <dbReference type="SAM" id="Phobius"/>
    </source>
</evidence>
<feature type="transmembrane region" description="Helical" evidence="1">
    <location>
        <begin position="50"/>
        <end position="68"/>
    </location>
</feature>
<evidence type="ECO:0000313" key="2">
    <source>
        <dbReference type="EMBL" id="MBP2182815.1"/>
    </source>
</evidence>
<organism evidence="2 3">
    <name type="scientific">Amycolatopsis magusensis</name>
    <dbReference type="NCBI Taxonomy" id="882444"/>
    <lineage>
        <taxon>Bacteria</taxon>
        <taxon>Bacillati</taxon>
        <taxon>Actinomycetota</taxon>
        <taxon>Actinomycetes</taxon>
        <taxon>Pseudonocardiales</taxon>
        <taxon>Pseudonocardiaceae</taxon>
        <taxon>Amycolatopsis</taxon>
    </lineage>
</organism>
<evidence type="ECO:0000313" key="3">
    <source>
        <dbReference type="Proteomes" id="UP000741013"/>
    </source>
</evidence>
<keyword evidence="1" id="KW-0812">Transmembrane</keyword>
<keyword evidence="3" id="KW-1185">Reference proteome</keyword>
<dbReference type="RefSeq" id="WP_209666070.1">
    <property type="nucleotide sequence ID" value="NZ_JAGGMS010000001.1"/>
</dbReference>
<keyword evidence="1" id="KW-1133">Transmembrane helix</keyword>
<reference evidence="2 3" key="1">
    <citation type="submission" date="2021-03" db="EMBL/GenBank/DDBJ databases">
        <title>Sequencing the genomes of 1000 actinobacteria strains.</title>
        <authorList>
            <person name="Klenk H.-P."/>
        </authorList>
    </citation>
    <scope>NUCLEOTIDE SEQUENCE [LARGE SCALE GENOMIC DNA]</scope>
    <source>
        <strain evidence="2 3">DSM 45510</strain>
    </source>
</reference>
<keyword evidence="1" id="KW-0472">Membrane</keyword>
<dbReference type="EMBL" id="JAGGMS010000001">
    <property type="protein sequence ID" value="MBP2182815.1"/>
    <property type="molecule type" value="Genomic_DNA"/>
</dbReference>
<evidence type="ECO:0008006" key="4">
    <source>
        <dbReference type="Google" id="ProtNLM"/>
    </source>
</evidence>
<protein>
    <recommendedName>
        <fullName evidence="4">PH domain-containing protein</fullName>
    </recommendedName>
</protein>
<accession>A0ABS4PTQ4</accession>
<name>A0ABS4PTQ4_9PSEU</name>
<proteinExistence type="predicted"/>
<sequence length="159" mass="17568">MTQSRRRVTPSRSWTRFQLATSVFFGLALLAALVRPVHHLVVHGANPNALFSALGLSLFLAMVCRGYWTGMFSGPTGLRCRTLTRTRDFAWEEIAGFELRPRKWRALTVSGIVIVTTAGEAVNTEFIVGPNGRQPSVSLYSEAELIDLMAELEAQRSAS</sequence>
<dbReference type="Proteomes" id="UP000741013">
    <property type="component" value="Unassembled WGS sequence"/>
</dbReference>
<comment type="caution">
    <text evidence="2">The sequence shown here is derived from an EMBL/GenBank/DDBJ whole genome shotgun (WGS) entry which is preliminary data.</text>
</comment>
<gene>
    <name evidence="2" type="ORF">JOM49_004341</name>
</gene>